<dbReference type="GO" id="GO:0032456">
    <property type="term" value="P:endocytic recycling"/>
    <property type="evidence" value="ECO:0007669"/>
    <property type="project" value="InterPro"/>
</dbReference>
<gene>
    <name evidence="5" type="ORF">ECPE_LOCUS8185</name>
</gene>
<dbReference type="GO" id="GO:1990745">
    <property type="term" value="C:EARP complex"/>
    <property type="evidence" value="ECO:0007669"/>
    <property type="project" value="InterPro"/>
</dbReference>
<dbReference type="WBParaSite" id="ECPE_0000820701-mRNA-1">
    <property type="protein sequence ID" value="ECPE_0000820701-mRNA-1"/>
    <property type="gene ID" value="ECPE_0000820701"/>
</dbReference>
<dbReference type="GO" id="GO:0042147">
    <property type="term" value="P:retrograde transport, endosome to Golgi"/>
    <property type="evidence" value="ECO:0007669"/>
    <property type="project" value="InterPro"/>
</dbReference>
<keyword evidence="2" id="KW-0653">Protein transport</keyword>
<keyword evidence="1" id="KW-0813">Transport</keyword>
<dbReference type="AlphaFoldDB" id="A0A183AMK0"/>
<evidence type="ECO:0000256" key="1">
    <source>
        <dbReference type="ARBA" id="ARBA00022448"/>
    </source>
</evidence>
<dbReference type="EMBL" id="UZAN01045633">
    <property type="protein sequence ID" value="VDP82948.1"/>
    <property type="molecule type" value="Genomic_DNA"/>
</dbReference>
<keyword evidence="3" id="KW-0175">Coiled coil</keyword>
<dbReference type="Proteomes" id="UP000272942">
    <property type="component" value="Unassembled WGS sequence"/>
</dbReference>
<accession>A0A183AMK0</accession>
<evidence type="ECO:0000256" key="3">
    <source>
        <dbReference type="ARBA" id="ARBA00023054"/>
    </source>
</evidence>
<dbReference type="GO" id="GO:0015031">
    <property type="term" value="P:protein transport"/>
    <property type="evidence" value="ECO:0007669"/>
    <property type="project" value="UniProtKB-KW"/>
</dbReference>
<evidence type="ECO:0000256" key="2">
    <source>
        <dbReference type="ARBA" id="ARBA00022927"/>
    </source>
</evidence>
<dbReference type="GO" id="GO:0000149">
    <property type="term" value="F:SNARE binding"/>
    <property type="evidence" value="ECO:0007669"/>
    <property type="project" value="TreeGrafter"/>
</dbReference>
<feature type="domain" description="Vacuolar protein sorting-associated protein 54 N-terminal" evidence="4">
    <location>
        <begin position="23"/>
        <end position="113"/>
    </location>
</feature>
<dbReference type="GO" id="GO:0005829">
    <property type="term" value="C:cytosol"/>
    <property type="evidence" value="ECO:0007669"/>
    <property type="project" value="GOC"/>
</dbReference>
<proteinExistence type="predicted"/>
<evidence type="ECO:0000313" key="7">
    <source>
        <dbReference type="WBParaSite" id="ECPE_0000820701-mRNA-1"/>
    </source>
</evidence>
<organism evidence="7">
    <name type="scientific">Echinostoma caproni</name>
    <dbReference type="NCBI Taxonomy" id="27848"/>
    <lineage>
        <taxon>Eukaryota</taxon>
        <taxon>Metazoa</taxon>
        <taxon>Spiralia</taxon>
        <taxon>Lophotrochozoa</taxon>
        <taxon>Platyhelminthes</taxon>
        <taxon>Trematoda</taxon>
        <taxon>Digenea</taxon>
        <taxon>Plagiorchiida</taxon>
        <taxon>Echinostomata</taxon>
        <taxon>Echinostomatoidea</taxon>
        <taxon>Echinostomatidae</taxon>
        <taxon>Echinostoma</taxon>
    </lineage>
</organism>
<reference evidence="7" key="1">
    <citation type="submission" date="2016-06" db="UniProtKB">
        <authorList>
            <consortium name="WormBaseParasite"/>
        </authorList>
    </citation>
    <scope>IDENTIFICATION</scope>
</reference>
<keyword evidence="6" id="KW-1185">Reference proteome</keyword>
<protein>
    <submittedName>
        <fullName evidence="7">DUF4476 domain-containing protein</fullName>
    </submittedName>
</protein>
<evidence type="ECO:0000313" key="6">
    <source>
        <dbReference type="Proteomes" id="UP000272942"/>
    </source>
</evidence>
<dbReference type="InterPro" id="IPR040047">
    <property type="entry name" value="VPS50"/>
</dbReference>
<feature type="domain" description="Vacuolar protein sorting-associated protein 54 N-terminal" evidence="4">
    <location>
        <begin position="114"/>
        <end position="205"/>
    </location>
</feature>
<dbReference type="InterPro" id="IPR019515">
    <property type="entry name" value="VPS54_N"/>
</dbReference>
<reference evidence="5 6" key="2">
    <citation type="submission" date="2018-11" db="EMBL/GenBank/DDBJ databases">
        <authorList>
            <consortium name="Pathogen Informatics"/>
        </authorList>
    </citation>
    <scope>NUCLEOTIDE SEQUENCE [LARGE SCALE GENOMIC DNA]</scope>
    <source>
        <strain evidence="5 6">Egypt</strain>
    </source>
</reference>
<dbReference type="Pfam" id="PF10475">
    <property type="entry name" value="Vps54_N"/>
    <property type="match status" value="2"/>
</dbReference>
<dbReference type="PANTHER" id="PTHR13258">
    <property type="entry name" value="SYNDETIN"/>
    <property type="match status" value="1"/>
</dbReference>
<dbReference type="OrthoDB" id="10263345at2759"/>
<dbReference type="PANTHER" id="PTHR13258:SF0">
    <property type="entry name" value="SYNDETIN"/>
    <property type="match status" value="1"/>
</dbReference>
<evidence type="ECO:0000259" key="4">
    <source>
        <dbReference type="Pfam" id="PF10475"/>
    </source>
</evidence>
<evidence type="ECO:0000313" key="5">
    <source>
        <dbReference type="EMBL" id="VDP82948.1"/>
    </source>
</evidence>
<name>A0A183AMK0_9TREM</name>
<sequence length="205" mass="23578">MDHMNSFDSPVLSRDPNVVQEILNSVEERYYSMTFDSGKYEIESLAGPSCRELSKLKIRLLFLDKQNKAVSRRVSELVLEKHPMYEAELNGVLSLQADNWETLALCRRIRRPIHVKLQAFGMRIEDLLDAELQMNCDNFSEQSYCTVQQAFELLGSTQTTFAQMQMHFIASIQRRTLTIVQSFVCPSADDSEQPCSSRDYADMCL</sequence>